<evidence type="ECO:0000256" key="1">
    <source>
        <dbReference type="SAM" id="SignalP"/>
    </source>
</evidence>
<dbReference type="EMBL" id="MGDB01000049">
    <property type="protein sequence ID" value="OGL42402.1"/>
    <property type="molecule type" value="Genomic_DNA"/>
</dbReference>
<dbReference type="Pfam" id="PF20244">
    <property type="entry name" value="DUF6599"/>
    <property type="match status" value="1"/>
</dbReference>
<keyword evidence="1" id="KW-0732">Signal</keyword>
<organism evidence="2 3">
    <name type="scientific">Candidatus Schekmanbacteria bacterium GWA2_38_11</name>
    <dbReference type="NCBI Taxonomy" id="1817876"/>
    <lineage>
        <taxon>Bacteria</taxon>
        <taxon>Candidatus Schekmaniibacteriota</taxon>
    </lineage>
</organism>
<gene>
    <name evidence="2" type="ORF">A2042_02560</name>
</gene>
<feature type="chain" id="PRO_5009532211" evidence="1">
    <location>
        <begin position="22"/>
        <end position="171"/>
    </location>
</feature>
<comment type="caution">
    <text evidence="2">The sequence shown here is derived from an EMBL/GenBank/DDBJ whole genome shotgun (WGS) entry which is preliminary data.</text>
</comment>
<accession>A0A1F7RLH7</accession>
<dbReference type="Proteomes" id="UP000178526">
    <property type="component" value="Unassembled WGS sequence"/>
</dbReference>
<reference evidence="2 3" key="1">
    <citation type="journal article" date="2016" name="Nat. Commun.">
        <title>Thousands of microbial genomes shed light on interconnected biogeochemical processes in an aquifer system.</title>
        <authorList>
            <person name="Anantharaman K."/>
            <person name="Brown C.T."/>
            <person name="Hug L.A."/>
            <person name="Sharon I."/>
            <person name="Castelle C.J."/>
            <person name="Probst A.J."/>
            <person name="Thomas B.C."/>
            <person name="Singh A."/>
            <person name="Wilkins M.J."/>
            <person name="Karaoz U."/>
            <person name="Brodie E.L."/>
            <person name="Williams K.H."/>
            <person name="Hubbard S.S."/>
            <person name="Banfield J.F."/>
        </authorList>
    </citation>
    <scope>NUCLEOTIDE SEQUENCE [LARGE SCALE GENOMIC DNA]</scope>
</reference>
<dbReference type="AlphaFoldDB" id="A0A1F7RLH7"/>
<proteinExistence type="predicted"/>
<evidence type="ECO:0000313" key="2">
    <source>
        <dbReference type="EMBL" id="OGL42402.1"/>
    </source>
</evidence>
<protein>
    <submittedName>
        <fullName evidence="2">Uncharacterized protein</fullName>
    </submittedName>
</protein>
<evidence type="ECO:0000313" key="3">
    <source>
        <dbReference type="Proteomes" id="UP000178526"/>
    </source>
</evidence>
<sequence>MKKFILLFFLISFLAFSPKNSFSEEDLTKLLPDEMKSSGFQTPSKYGIYDDRSLYDYLDGGAPFYIDRGFSKLINEEYSKGGDSVIVDIYMMKDEKSSADLFKVLRRKELKALKLGKEGQEGENQIEFFQNKYFVRITAFKTDQKTKDIIKKFGEITAKKIADSLSKVKKK</sequence>
<feature type="signal peptide" evidence="1">
    <location>
        <begin position="1"/>
        <end position="21"/>
    </location>
</feature>
<name>A0A1F7RLH7_9BACT</name>
<dbReference type="InterPro" id="IPR046534">
    <property type="entry name" value="DUF6599"/>
</dbReference>